<dbReference type="PANTHER" id="PTHR12629:SF0">
    <property type="entry name" value="DIPHOSPHOINOSITOL-POLYPHOSPHATE DIPHOSPHATASE"/>
    <property type="match status" value="1"/>
</dbReference>
<name>A0A387G9M0_9HYPH</name>
<dbReference type="GO" id="GO:1901907">
    <property type="term" value="P:diadenosine pentaphosphate catabolic process"/>
    <property type="evidence" value="ECO:0007669"/>
    <property type="project" value="TreeGrafter"/>
</dbReference>
<evidence type="ECO:0000313" key="7">
    <source>
        <dbReference type="EMBL" id="AYG64512.1"/>
    </source>
</evidence>
<keyword evidence="8" id="KW-1185">Reference proteome</keyword>
<dbReference type="KEGG" id="rjg:CCGE525_38020"/>
<feature type="domain" description="Nudix hydrolase" evidence="6">
    <location>
        <begin position="91"/>
        <end position="160"/>
    </location>
</feature>
<evidence type="ECO:0000256" key="2">
    <source>
        <dbReference type="ARBA" id="ARBA00022723"/>
    </source>
</evidence>
<dbReference type="GO" id="GO:0034431">
    <property type="term" value="F:bis(5'-adenosyl)-hexaphosphatase activity"/>
    <property type="evidence" value="ECO:0007669"/>
    <property type="project" value="TreeGrafter"/>
</dbReference>
<dbReference type="GO" id="GO:1901909">
    <property type="term" value="P:diadenosine hexaphosphate catabolic process"/>
    <property type="evidence" value="ECO:0007669"/>
    <property type="project" value="TreeGrafter"/>
</dbReference>
<proteinExistence type="predicted"/>
<organism evidence="7 8">
    <name type="scientific">Rhizobium jaguaris</name>
    <dbReference type="NCBI Taxonomy" id="1312183"/>
    <lineage>
        <taxon>Bacteria</taxon>
        <taxon>Pseudomonadati</taxon>
        <taxon>Pseudomonadota</taxon>
        <taxon>Alphaproteobacteria</taxon>
        <taxon>Hyphomicrobiales</taxon>
        <taxon>Rhizobiaceae</taxon>
        <taxon>Rhizobium/Agrobacterium group</taxon>
        <taxon>Rhizobium</taxon>
    </lineage>
</organism>
<gene>
    <name evidence="7" type="ORF">CCGE525_38020</name>
</gene>
<dbReference type="GO" id="GO:0008486">
    <property type="term" value="F:diphosphoinositol-polyphosphate diphosphatase activity"/>
    <property type="evidence" value="ECO:0007669"/>
    <property type="project" value="TreeGrafter"/>
</dbReference>
<dbReference type="Pfam" id="PF00293">
    <property type="entry name" value="NUDIX"/>
    <property type="match status" value="1"/>
</dbReference>
<feature type="region of interest" description="Disordered" evidence="5">
    <location>
        <begin position="122"/>
        <end position="145"/>
    </location>
</feature>
<dbReference type="InterPro" id="IPR000086">
    <property type="entry name" value="NUDIX_hydrolase_dom"/>
</dbReference>
<dbReference type="PROSITE" id="PS51462">
    <property type="entry name" value="NUDIX"/>
    <property type="match status" value="1"/>
</dbReference>
<dbReference type="GO" id="GO:0071543">
    <property type="term" value="P:diphosphoinositol polyphosphate metabolic process"/>
    <property type="evidence" value="ECO:0007669"/>
    <property type="project" value="TreeGrafter"/>
</dbReference>
<evidence type="ECO:0000256" key="3">
    <source>
        <dbReference type="ARBA" id="ARBA00022801"/>
    </source>
</evidence>
<keyword evidence="2" id="KW-0479">Metal-binding</keyword>
<dbReference type="PANTHER" id="PTHR12629">
    <property type="entry name" value="DIPHOSPHOINOSITOL POLYPHOSPHATE PHOSPHOHYDROLASE"/>
    <property type="match status" value="1"/>
</dbReference>
<keyword evidence="4" id="KW-0460">Magnesium</keyword>
<reference evidence="7 8" key="1">
    <citation type="submission" date="2018-10" db="EMBL/GenBank/DDBJ databases">
        <title>Rhizobium etli, R. leguminosarum and a new Rhizobium genospecies from Phaseolus dumosus.</title>
        <authorList>
            <person name="Ramirez-Puebla S.T."/>
            <person name="Rogel-Hernandez M.A."/>
            <person name="Guerrero G."/>
            <person name="Ormeno-Orrillo E."/>
            <person name="Martinez-Romero J.C."/>
            <person name="Negrete-Yankelevich S."/>
            <person name="Martinez-Romero E."/>
        </authorList>
    </citation>
    <scope>NUCLEOTIDE SEQUENCE [LARGE SCALE GENOMIC DNA]</scope>
    <source>
        <strain evidence="7 8">CCGE525</strain>
        <plasmid evidence="8">prccge525a</plasmid>
    </source>
</reference>
<comment type="cofactor">
    <cofactor evidence="1">
        <name>Mg(2+)</name>
        <dbReference type="ChEBI" id="CHEBI:18420"/>
    </cofactor>
</comment>
<dbReference type="GO" id="GO:1901911">
    <property type="term" value="P:adenosine 5'-(hexahydrogen pentaphosphate) catabolic process"/>
    <property type="evidence" value="ECO:0007669"/>
    <property type="project" value="TreeGrafter"/>
</dbReference>
<feature type="compositionally biased region" description="Basic and acidic residues" evidence="5">
    <location>
        <begin position="125"/>
        <end position="145"/>
    </location>
</feature>
<dbReference type="InterPro" id="IPR015797">
    <property type="entry name" value="NUDIX_hydrolase-like_dom_sf"/>
</dbReference>
<keyword evidence="3" id="KW-0378">Hydrolase</keyword>
<dbReference type="GO" id="GO:0005737">
    <property type="term" value="C:cytoplasm"/>
    <property type="evidence" value="ECO:0007669"/>
    <property type="project" value="TreeGrafter"/>
</dbReference>
<dbReference type="InterPro" id="IPR020084">
    <property type="entry name" value="NUDIX_hydrolase_CS"/>
</dbReference>
<accession>A0A387G9M0</accession>
<dbReference type="SUPFAM" id="SSF55811">
    <property type="entry name" value="Nudix"/>
    <property type="match status" value="1"/>
</dbReference>
<keyword evidence="7" id="KW-0614">Plasmid</keyword>
<dbReference type="RefSeq" id="WP_120709399.1">
    <property type="nucleotide sequence ID" value="NZ_CP032697.1"/>
</dbReference>
<evidence type="ECO:0000259" key="6">
    <source>
        <dbReference type="PROSITE" id="PS51462"/>
    </source>
</evidence>
<evidence type="ECO:0000256" key="4">
    <source>
        <dbReference type="ARBA" id="ARBA00022842"/>
    </source>
</evidence>
<evidence type="ECO:0000313" key="8">
    <source>
        <dbReference type="Proteomes" id="UP000282195"/>
    </source>
</evidence>
<evidence type="ECO:0000256" key="1">
    <source>
        <dbReference type="ARBA" id="ARBA00001946"/>
    </source>
</evidence>
<dbReference type="GO" id="GO:0000298">
    <property type="term" value="F:endopolyphosphatase activity"/>
    <property type="evidence" value="ECO:0007669"/>
    <property type="project" value="TreeGrafter"/>
</dbReference>
<dbReference type="GO" id="GO:0034432">
    <property type="term" value="F:bis(5'-adenosyl)-pentaphosphatase activity"/>
    <property type="evidence" value="ECO:0007669"/>
    <property type="project" value="TreeGrafter"/>
</dbReference>
<dbReference type="Proteomes" id="UP000282195">
    <property type="component" value="Plasmid pRCCGE525a"/>
</dbReference>
<dbReference type="AlphaFoldDB" id="A0A387G9M0"/>
<geneLocation type="plasmid" evidence="8">
    <name>prccge525a</name>
</geneLocation>
<dbReference type="CDD" id="cd04666">
    <property type="entry name" value="NUDIX_DIPP2_like_Nudt4"/>
    <property type="match status" value="1"/>
</dbReference>
<evidence type="ECO:0000256" key="5">
    <source>
        <dbReference type="SAM" id="MobiDB-lite"/>
    </source>
</evidence>
<sequence length="160" mass="17381">MAGVSSPVATKSSRGYLEGWRLEFNNLSVAPNADFRSPLVAVFRLRHQRTSGSHCSIPTITLSRPDSAGISSNSNLDIRHRSNAERCAASPSRFCAICFRRADRGEVKVLLVASRRTGRWGLPKGHVESSETSRSTAEREAFEEAGVKGAVSPEVFGSFT</sequence>
<dbReference type="Gene3D" id="3.90.79.10">
    <property type="entry name" value="Nucleoside Triphosphate Pyrophosphohydrolase"/>
    <property type="match status" value="1"/>
</dbReference>
<dbReference type="EMBL" id="CP032697">
    <property type="protein sequence ID" value="AYG64512.1"/>
    <property type="molecule type" value="Genomic_DNA"/>
</dbReference>
<dbReference type="PROSITE" id="PS00893">
    <property type="entry name" value="NUDIX_BOX"/>
    <property type="match status" value="1"/>
</dbReference>
<protein>
    <submittedName>
        <fullName evidence="7">NUDIX domain-containing protein</fullName>
    </submittedName>
</protein>
<dbReference type="InterPro" id="IPR047198">
    <property type="entry name" value="DDP-like_NUDIX"/>
</dbReference>
<dbReference type="GO" id="GO:0046872">
    <property type="term" value="F:metal ion binding"/>
    <property type="evidence" value="ECO:0007669"/>
    <property type="project" value="UniProtKB-KW"/>
</dbReference>
<dbReference type="OrthoDB" id="7066910at2"/>